<feature type="region of interest" description="Disordered" evidence="1">
    <location>
        <begin position="1"/>
        <end position="73"/>
    </location>
</feature>
<organism evidence="2 3">
    <name type="scientific">Pleurodeles waltl</name>
    <name type="common">Iberian ribbed newt</name>
    <dbReference type="NCBI Taxonomy" id="8319"/>
    <lineage>
        <taxon>Eukaryota</taxon>
        <taxon>Metazoa</taxon>
        <taxon>Chordata</taxon>
        <taxon>Craniata</taxon>
        <taxon>Vertebrata</taxon>
        <taxon>Euteleostomi</taxon>
        <taxon>Amphibia</taxon>
        <taxon>Batrachia</taxon>
        <taxon>Caudata</taxon>
        <taxon>Salamandroidea</taxon>
        <taxon>Salamandridae</taxon>
        <taxon>Pleurodelinae</taxon>
        <taxon>Pleurodeles</taxon>
    </lineage>
</organism>
<evidence type="ECO:0000313" key="3">
    <source>
        <dbReference type="Proteomes" id="UP001066276"/>
    </source>
</evidence>
<gene>
    <name evidence="2" type="ORF">NDU88_007846</name>
</gene>
<reference evidence="2" key="1">
    <citation type="journal article" date="2022" name="bioRxiv">
        <title>Sequencing and chromosome-scale assembly of the giantPleurodeles waltlgenome.</title>
        <authorList>
            <person name="Brown T."/>
            <person name="Elewa A."/>
            <person name="Iarovenko S."/>
            <person name="Subramanian E."/>
            <person name="Araus A.J."/>
            <person name="Petzold A."/>
            <person name="Susuki M."/>
            <person name="Suzuki K.-i.T."/>
            <person name="Hayashi T."/>
            <person name="Toyoda A."/>
            <person name="Oliveira C."/>
            <person name="Osipova E."/>
            <person name="Leigh N.D."/>
            <person name="Simon A."/>
            <person name="Yun M.H."/>
        </authorList>
    </citation>
    <scope>NUCLEOTIDE SEQUENCE</scope>
    <source>
        <strain evidence="2">20211129_DDA</strain>
        <tissue evidence="2">Liver</tissue>
    </source>
</reference>
<name>A0AAV7NCK3_PLEWA</name>
<protein>
    <submittedName>
        <fullName evidence="2">Uncharacterized protein</fullName>
    </submittedName>
</protein>
<accession>A0AAV7NCK3</accession>
<dbReference type="Proteomes" id="UP001066276">
    <property type="component" value="Chromosome 9"/>
</dbReference>
<keyword evidence="3" id="KW-1185">Reference proteome</keyword>
<dbReference type="EMBL" id="JANPWB010000013">
    <property type="protein sequence ID" value="KAJ1110495.1"/>
    <property type="molecule type" value="Genomic_DNA"/>
</dbReference>
<feature type="compositionally biased region" description="Low complexity" evidence="1">
    <location>
        <begin position="21"/>
        <end position="48"/>
    </location>
</feature>
<comment type="caution">
    <text evidence="2">The sequence shown here is derived from an EMBL/GenBank/DDBJ whole genome shotgun (WGS) entry which is preliminary data.</text>
</comment>
<evidence type="ECO:0000256" key="1">
    <source>
        <dbReference type="SAM" id="MobiDB-lite"/>
    </source>
</evidence>
<sequence>MRLLPHPRAPGEPSGAGAGEGEASSSPSCLKTTPAPGRAGRCPGGAPRSDPNPGGTARSRLAPDDFGKGFLVP</sequence>
<evidence type="ECO:0000313" key="2">
    <source>
        <dbReference type="EMBL" id="KAJ1110495.1"/>
    </source>
</evidence>
<dbReference type="AlphaFoldDB" id="A0AAV7NCK3"/>
<proteinExistence type="predicted"/>